<dbReference type="VEuPathDB" id="FungiDB:VP01_2479g3"/>
<reference evidence="1 2" key="1">
    <citation type="submission" date="2015-08" db="EMBL/GenBank/DDBJ databases">
        <title>Next Generation Sequencing and Analysis of the Genome of Puccinia sorghi L Schw, the Causal Agent of Maize Common Rust.</title>
        <authorList>
            <person name="Rochi L."/>
            <person name="Burguener G."/>
            <person name="Darino M."/>
            <person name="Turjanski A."/>
            <person name="Kreff E."/>
            <person name="Dieguez M.J."/>
            <person name="Sacco F."/>
        </authorList>
    </citation>
    <scope>NUCLEOTIDE SEQUENCE [LARGE SCALE GENOMIC DNA]</scope>
    <source>
        <strain evidence="1 2">RO10H11247</strain>
    </source>
</reference>
<proteinExistence type="predicted"/>
<comment type="caution">
    <text evidence="1">The sequence shown here is derived from an EMBL/GenBank/DDBJ whole genome shotgun (WGS) entry which is preliminary data.</text>
</comment>
<dbReference type="Proteomes" id="UP000037035">
    <property type="component" value="Unassembled WGS sequence"/>
</dbReference>
<name>A0A0L6V635_9BASI</name>
<evidence type="ECO:0000313" key="2">
    <source>
        <dbReference type="Proteomes" id="UP000037035"/>
    </source>
</evidence>
<dbReference type="InterPro" id="IPR023214">
    <property type="entry name" value="HAD_sf"/>
</dbReference>
<accession>A0A0L6V635</accession>
<evidence type="ECO:0000313" key="1">
    <source>
        <dbReference type="EMBL" id="KNZ56174.1"/>
    </source>
</evidence>
<organism evidence="1 2">
    <name type="scientific">Puccinia sorghi</name>
    <dbReference type="NCBI Taxonomy" id="27349"/>
    <lineage>
        <taxon>Eukaryota</taxon>
        <taxon>Fungi</taxon>
        <taxon>Dikarya</taxon>
        <taxon>Basidiomycota</taxon>
        <taxon>Pucciniomycotina</taxon>
        <taxon>Pucciniomycetes</taxon>
        <taxon>Pucciniales</taxon>
        <taxon>Pucciniaceae</taxon>
        <taxon>Puccinia</taxon>
    </lineage>
</organism>
<dbReference type="AlphaFoldDB" id="A0A0L6V635"/>
<dbReference type="Gene3D" id="3.40.50.1000">
    <property type="entry name" value="HAD superfamily/HAD-like"/>
    <property type="match status" value="1"/>
</dbReference>
<gene>
    <name evidence="1" type="ORF">VP01_2479g3</name>
</gene>
<dbReference type="OrthoDB" id="2499136at2759"/>
<protein>
    <submittedName>
        <fullName evidence="1">Uncharacterized protein</fullName>
    </submittedName>
</protein>
<dbReference type="EMBL" id="LAVV01007368">
    <property type="protein sequence ID" value="KNZ56174.1"/>
    <property type="molecule type" value="Genomic_DNA"/>
</dbReference>
<keyword evidence="2" id="KW-1185">Reference proteome</keyword>
<sequence length="111" mass="12950">MDSVDFCDRMGQECTAIKLYHHHLYSKGPLVRKLLYQNEYTFAFSVGDQWMDDPMHMAMNQNGFRSIIVSQVDDKETHASSKLSTHQEVRQLLKYLAKCDLSSPCRRCFLL</sequence>